<feature type="domain" description="Protein kinase" evidence="1">
    <location>
        <begin position="166"/>
        <end position="392"/>
    </location>
</feature>
<dbReference type="Gene3D" id="1.10.510.10">
    <property type="entry name" value="Transferase(Phosphotransferase) domain 1"/>
    <property type="match status" value="1"/>
</dbReference>
<dbReference type="SUPFAM" id="SSF56112">
    <property type="entry name" value="Protein kinase-like (PK-like)"/>
    <property type="match status" value="1"/>
</dbReference>
<dbReference type="PROSITE" id="PS50011">
    <property type="entry name" value="PROTEIN_KINASE_DOM"/>
    <property type="match status" value="1"/>
</dbReference>
<evidence type="ECO:0000313" key="3">
    <source>
        <dbReference type="Proteomes" id="UP001470230"/>
    </source>
</evidence>
<dbReference type="SUPFAM" id="SSF81901">
    <property type="entry name" value="HCP-like"/>
    <property type="match status" value="1"/>
</dbReference>
<dbReference type="PROSITE" id="PS00108">
    <property type="entry name" value="PROTEIN_KINASE_ST"/>
    <property type="match status" value="1"/>
</dbReference>
<dbReference type="CDD" id="cd00180">
    <property type="entry name" value="PKc"/>
    <property type="match status" value="1"/>
</dbReference>
<dbReference type="Proteomes" id="UP001470230">
    <property type="component" value="Unassembled WGS sequence"/>
</dbReference>
<evidence type="ECO:0000259" key="1">
    <source>
        <dbReference type="PROSITE" id="PS50011"/>
    </source>
</evidence>
<dbReference type="InterPro" id="IPR053235">
    <property type="entry name" value="Ser_Thr_kinase"/>
</dbReference>
<dbReference type="InterPro" id="IPR008271">
    <property type="entry name" value="Ser/Thr_kinase_AS"/>
</dbReference>
<dbReference type="SMART" id="SM00671">
    <property type="entry name" value="SEL1"/>
    <property type="match status" value="3"/>
</dbReference>
<sequence length="650" mass="75860">MIQKIYRNVNDSRLIVIDQSSRLNKETNTQNYIVCFEQSLIILQQSTASIKFLQSILSNNPNLPVCFLSNTKILIDKMIEFKNREINSIPIKIMYNNFINNISWLKINMSNYDVSKINDMWSSVSSSISHYLIKKSYLMGNKYRISQFINDIESTSTLNDLNQDEFIELSEVGKGGSFLCTLYYHITSGKLCVIKKLHGNNNEADKLIQREADNYSNIRHPFLPNFYGTVKNKNGKYIVIEFINGKTLYDIEENELNYNDRIKIIFELMIIFKYFHDNGYIYRDLKPDNVMIDDNKNIVLIDLDRLIKNDDDYERTLDLGSDFSAPEVYQAGQFSYASDICSLGKMMEYLMSQATKSDEISKIEGIYTKCLNECPSNRPSISEIIDEFNSIFQTKMQIEHLFANFKEHFNNFELISVIISLIHLDQNYAEAQFGLGLIYYEDQYVTLKRDMSEAIHYYKEASSFNNKYAKNNLGIIYGYGYDNVEGQAGNAIVYFEEAIRQKGDCLSMYNLAHIHIYDEKIQGDLDKAIGLLIRSSEKFYHSTILLSLVLVKKFCFNINTINREIKNITGITDVLIYQVCLNINEYEMLNRNNFEILYETYKKEYFLYDIKLRAISASYFEEMRKEKTKPKYPNAKDITSMFYEGFGLDI</sequence>
<dbReference type="InterPro" id="IPR011990">
    <property type="entry name" value="TPR-like_helical_dom_sf"/>
</dbReference>
<dbReference type="InterPro" id="IPR006597">
    <property type="entry name" value="Sel1-like"/>
</dbReference>
<organism evidence="2 3">
    <name type="scientific">Tritrichomonas musculus</name>
    <dbReference type="NCBI Taxonomy" id="1915356"/>
    <lineage>
        <taxon>Eukaryota</taxon>
        <taxon>Metamonada</taxon>
        <taxon>Parabasalia</taxon>
        <taxon>Tritrichomonadida</taxon>
        <taxon>Tritrichomonadidae</taxon>
        <taxon>Tritrichomonas</taxon>
    </lineage>
</organism>
<dbReference type="Gene3D" id="1.25.40.10">
    <property type="entry name" value="Tetratricopeptide repeat domain"/>
    <property type="match status" value="1"/>
</dbReference>
<keyword evidence="3" id="KW-1185">Reference proteome</keyword>
<accession>A0ABR2KQT6</accession>
<comment type="caution">
    <text evidence="2">The sequence shown here is derived from an EMBL/GenBank/DDBJ whole genome shotgun (WGS) entry which is preliminary data.</text>
</comment>
<dbReference type="InterPro" id="IPR000719">
    <property type="entry name" value="Prot_kinase_dom"/>
</dbReference>
<proteinExistence type="predicted"/>
<dbReference type="PANTHER" id="PTHR24361">
    <property type="entry name" value="MITOGEN-ACTIVATED KINASE KINASE KINASE"/>
    <property type="match status" value="1"/>
</dbReference>
<evidence type="ECO:0000313" key="2">
    <source>
        <dbReference type="EMBL" id="KAK8892772.1"/>
    </source>
</evidence>
<dbReference type="Pfam" id="PF00069">
    <property type="entry name" value="Pkinase"/>
    <property type="match status" value="1"/>
</dbReference>
<dbReference type="Pfam" id="PF08238">
    <property type="entry name" value="Sel1"/>
    <property type="match status" value="3"/>
</dbReference>
<dbReference type="EMBL" id="JAPFFF010000004">
    <property type="protein sequence ID" value="KAK8892772.1"/>
    <property type="molecule type" value="Genomic_DNA"/>
</dbReference>
<protein>
    <recommendedName>
        <fullName evidence="1">Protein kinase domain-containing protein</fullName>
    </recommendedName>
</protein>
<name>A0ABR2KQT6_9EUKA</name>
<dbReference type="SMART" id="SM00220">
    <property type="entry name" value="S_TKc"/>
    <property type="match status" value="1"/>
</dbReference>
<reference evidence="2 3" key="1">
    <citation type="submission" date="2024-04" db="EMBL/GenBank/DDBJ databases">
        <title>Tritrichomonas musculus Genome.</title>
        <authorList>
            <person name="Alves-Ferreira E."/>
            <person name="Grigg M."/>
            <person name="Lorenzi H."/>
            <person name="Galac M."/>
        </authorList>
    </citation>
    <scope>NUCLEOTIDE SEQUENCE [LARGE SCALE GENOMIC DNA]</scope>
    <source>
        <strain evidence="2 3">EAF2021</strain>
    </source>
</reference>
<gene>
    <name evidence="2" type="ORF">M9Y10_030014</name>
</gene>
<dbReference type="InterPro" id="IPR011009">
    <property type="entry name" value="Kinase-like_dom_sf"/>
</dbReference>